<comment type="caution">
    <text evidence="3">The sequence shown here is derived from an EMBL/GenBank/DDBJ whole genome shotgun (WGS) entry which is preliminary data.</text>
</comment>
<evidence type="ECO:0000313" key="3">
    <source>
        <dbReference type="EMBL" id="MDQ8206464.1"/>
    </source>
</evidence>
<dbReference type="Proteomes" id="UP001225316">
    <property type="component" value="Unassembled WGS sequence"/>
</dbReference>
<sequence>MNHMNASLRFYCFGLLLFARLLSAQVVYPGIDETWPFALAAGQAGSTAIAMDDSAIVAWASGFKDLSYGSYVSDQWKTPVKALGPAVGDSFDVVSLGRGGQITLTFTHPIRNGDGPDFAVFENSFSDTFLELAWVEVSTDGQHFVRFPNYSYREDGAATTADLFHGYAGKYRQGYGTPFDLDQLRYAYEALEEEDPNAPYFSTEFRTQLALNYPTLDLADIRYVRLVDIVGDGTALDANGYSIWDPYPTSGSAGLDLDAIGVLHQLEPTGLAQSIEFATIANRRLLDGDLILTASASSGLPVTFEVIDGAATVADDVLSFSGLGQVVVKATQAGDGDYAVATPVVRSFYVADALQHIYFEPVANQLPNTSVPLHASTSSGLTPLIEVVSGPSDVSTGFPPNQELSSGATTGSVQLRAYQSGGTLEGVTYAPAEDVLLSFEIVASSDPAAPLSFAAWQGRHSLSAGNAADSDSDGTSDFEEYASGTDPNDPNDRPVRTLNRTEAGAYLLGLSVNTAAPIRLLLEGSQDLSDAEAWMTVVPEVISDRLSLAAEGQRDLVFKLAPTGSVGEFWRIQFEAND</sequence>
<dbReference type="RefSeq" id="WP_308948537.1">
    <property type="nucleotide sequence ID" value="NZ_JARXHW010000004.1"/>
</dbReference>
<feature type="region of interest" description="Disordered" evidence="1">
    <location>
        <begin position="464"/>
        <end position="494"/>
    </location>
</feature>
<dbReference type="EMBL" id="JARXHW010000004">
    <property type="protein sequence ID" value="MDQ8206464.1"/>
    <property type="molecule type" value="Genomic_DNA"/>
</dbReference>
<evidence type="ECO:0000313" key="4">
    <source>
        <dbReference type="Proteomes" id="UP001225316"/>
    </source>
</evidence>
<evidence type="ECO:0000256" key="1">
    <source>
        <dbReference type="SAM" id="MobiDB-lite"/>
    </source>
</evidence>
<keyword evidence="4" id="KW-1185">Reference proteome</keyword>
<accession>A0ABU1AQN6</accession>
<keyword evidence="2" id="KW-0732">Signal</keyword>
<feature type="compositionally biased region" description="Acidic residues" evidence="1">
    <location>
        <begin position="470"/>
        <end position="480"/>
    </location>
</feature>
<organism evidence="3 4">
    <name type="scientific">Thalassobacterium maritimum</name>
    <dbReference type="NCBI Taxonomy" id="3041265"/>
    <lineage>
        <taxon>Bacteria</taxon>
        <taxon>Pseudomonadati</taxon>
        <taxon>Verrucomicrobiota</taxon>
        <taxon>Opitutia</taxon>
        <taxon>Puniceicoccales</taxon>
        <taxon>Coraliomargaritaceae</taxon>
        <taxon>Thalassobacterium</taxon>
    </lineage>
</organism>
<reference evidence="3 4" key="1">
    <citation type="submission" date="2023-04" db="EMBL/GenBank/DDBJ databases">
        <title>A novel bacteria isolated from coastal sediment.</title>
        <authorList>
            <person name="Liu X.-J."/>
            <person name="Du Z.-J."/>
        </authorList>
    </citation>
    <scope>NUCLEOTIDE SEQUENCE [LARGE SCALE GENOMIC DNA]</scope>
    <source>
        <strain evidence="3 4">SDUM461003</strain>
    </source>
</reference>
<gene>
    <name evidence="3" type="ORF">QEH52_03010</name>
</gene>
<feature type="chain" id="PRO_5046314174" evidence="2">
    <location>
        <begin position="25"/>
        <end position="578"/>
    </location>
</feature>
<feature type="signal peptide" evidence="2">
    <location>
        <begin position="1"/>
        <end position="24"/>
    </location>
</feature>
<name>A0ABU1AQN6_9BACT</name>
<protein>
    <submittedName>
        <fullName evidence="3">Thrombospondin type 3 repeat-containing protein</fullName>
    </submittedName>
</protein>
<proteinExistence type="predicted"/>
<evidence type="ECO:0000256" key="2">
    <source>
        <dbReference type="SAM" id="SignalP"/>
    </source>
</evidence>